<evidence type="ECO:0000256" key="4">
    <source>
        <dbReference type="ARBA" id="ARBA00015618"/>
    </source>
</evidence>
<reference evidence="12" key="1">
    <citation type="journal article" date="2022" name="bioRxiv">
        <title>Genomics of Preaxostyla Flagellates Illuminates Evolutionary Transitions and the Path Towards Mitochondrial Loss.</title>
        <authorList>
            <person name="Novak L.V.F."/>
            <person name="Treitli S.C."/>
            <person name="Pyrih J."/>
            <person name="Halakuc P."/>
            <person name="Pipaliya S.V."/>
            <person name="Vacek V."/>
            <person name="Brzon O."/>
            <person name="Soukal P."/>
            <person name="Eme L."/>
            <person name="Dacks J.B."/>
            <person name="Karnkowska A."/>
            <person name="Elias M."/>
            <person name="Hampl V."/>
        </authorList>
    </citation>
    <scope>NUCLEOTIDE SEQUENCE</scope>
    <source>
        <strain evidence="12">RCP-MX</strain>
    </source>
</reference>
<evidence type="ECO:0000256" key="10">
    <source>
        <dbReference type="SAM" id="MobiDB-lite"/>
    </source>
</evidence>
<proteinExistence type="inferred from homology"/>
<evidence type="ECO:0000256" key="6">
    <source>
        <dbReference type="ARBA" id="ARBA00022737"/>
    </source>
</evidence>
<comment type="caution">
    <text evidence="12">The sequence shown here is derived from an EMBL/GenBank/DDBJ whole genome shotgun (WGS) entry which is preliminary data.</text>
</comment>
<protein>
    <recommendedName>
        <fullName evidence="4 8">Pre-mRNA-processing factor 19</fullName>
        <ecNumber evidence="3 8">2.3.2.27</ecNumber>
    </recommendedName>
</protein>
<dbReference type="EC" id="2.3.2.27" evidence="3 8"/>
<dbReference type="PROSITE" id="PS50294">
    <property type="entry name" value="WD_REPEATS_REGION"/>
    <property type="match status" value="3"/>
</dbReference>
<dbReference type="SMART" id="SM00320">
    <property type="entry name" value="WD40"/>
    <property type="match status" value="7"/>
</dbReference>
<comment type="pathway">
    <text evidence="8">Protein modification; protein ubiquitination.</text>
</comment>
<dbReference type="PANTHER" id="PTHR43995:SF1">
    <property type="entry name" value="PRE-MRNA-PROCESSING FACTOR 19"/>
    <property type="match status" value="1"/>
</dbReference>
<dbReference type="CDD" id="cd00200">
    <property type="entry name" value="WD40"/>
    <property type="match status" value="1"/>
</dbReference>
<keyword evidence="8" id="KW-0747">Spliceosome</keyword>
<keyword evidence="8" id="KW-0539">Nucleus</keyword>
<dbReference type="PANTHER" id="PTHR43995">
    <property type="entry name" value="PRE-MRNA-PROCESSING FACTOR 19"/>
    <property type="match status" value="1"/>
</dbReference>
<feature type="repeat" description="WD" evidence="7">
    <location>
        <begin position="344"/>
        <end position="385"/>
    </location>
</feature>
<comment type="subunit">
    <text evidence="8">Homotetramer.</text>
</comment>
<keyword evidence="8" id="KW-0234">DNA repair</keyword>
<feature type="repeat" description="WD" evidence="7">
    <location>
        <begin position="256"/>
        <end position="297"/>
    </location>
</feature>
<evidence type="ECO:0000259" key="11">
    <source>
        <dbReference type="Pfam" id="PF08606"/>
    </source>
</evidence>
<dbReference type="Proteomes" id="UP001141327">
    <property type="component" value="Unassembled WGS sequence"/>
</dbReference>
<dbReference type="InterPro" id="IPR019775">
    <property type="entry name" value="WD40_repeat_CS"/>
</dbReference>
<comment type="similarity">
    <text evidence="8">Belongs to the WD repeat PRP19 family.</text>
</comment>
<evidence type="ECO:0000256" key="2">
    <source>
        <dbReference type="ARBA" id="ARBA00004642"/>
    </source>
</evidence>
<dbReference type="Gene3D" id="2.130.10.10">
    <property type="entry name" value="YVTN repeat-like/Quinoprotein amine dehydrogenase"/>
    <property type="match status" value="1"/>
</dbReference>
<feature type="region of interest" description="Disordered" evidence="10">
    <location>
        <begin position="1"/>
        <end position="27"/>
    </location>
</feature>
<keyword evidence="8" id="KW-0508">mRNA splicing</keyword>
<gene>
    <name evidence="12" type="ORF">PAPYR_1961</name>
</gene>
<evidence type="ECO:0000313" key="12">
    <source>
        <dbReference type="EMBL" id="KAJ4461399.1"/>
    </source>
</evidence>
<dbReference type="PROSITE" id="PS50082">
    <property type="entry name" value="WD_REPEATS_2"/>
    <property type="match status" value="5"/>
</dbReference>
<keyword evidence="8" id="KW-0507">mRNA processing</keyword>
<dbReference type="InterPro" id="IPR020472">
    <property type="entry name" value="WD40_PAC1"/>
</dbReference>
<keyword evidence="8" id="KW-0227">DNA damage</keyword>
<dbReference type="InterPro" id="IPR015943">
    <property type="entry name" value="WD40/YVTN_repeat-like_dom_sf"/>
</dbReference>
<dbReference type="SUPFAM" id="SSF50978">
    <property type="entry name" value="WD40 repeat-like"/>
    <property type="match status" value="1"/>
</dbReference>
<evidence type="ECO:0000256" key="9">
    <source>
        <dbReference type="SAM" id="Coils"/>
    </source>
</evidence>
<keyword evidence="8" id="KW-0833">Ubl conjugation pathway</keyword>
<evidence type="ECO:0000256" key="1">
    <source>
        <dbReference type="ARBA" id="ARBA00000900"/>
    </source>
</evidence>
<feature type="repeat" description="WD" evidence="7">
    <location>
        <begin position="211"/>
        <end position="242"/>
    </location>
</feature>
<dbReference type="PRINTS" id="PR00320">
    <property type="entry name" value="GPROTEINBRPT"/>
</dbReference>
<dbReference type="InterPro" id="IPR036322">
    <property type="entry name" value="WD40_repeat_dom_sf"/>
</dbReference>
<sequence length="473" mass="50741">MNPETSGTPAQDQAAASKPRPQSGMSVPGLLTLLQNEWDSNMLEMFQLRKQLEEAQQELSHALYQHDAACRVIARLIKERDQARSALAQLQATAVPAAAPAAPAAAEAPEVAGGMEVEKEKGISQEIIQKMQATQKQLSTARKVRTVSPTLAAPEAFAAYTCTSTHPLHKTTQPGIACLALGPDQHTAATGGMDGQVVLFNTEQRQVTATLAGHAKRVTDVLFHPTQPQLYSSSADRTVRVWGQKDGQWSQQGQMAPAHQGEVTGLGLHPSGEFLVSGATDDTWAFYDLASAQCLAQVQNPNPEPKRGIQCVQFHPDGLILGTAGDAAVVKLWDVKTQANVAKCEGFAAPVKTLSFSENGFYLASASNDNSVRLWDLRKLSKARANFRTITLPDEYVVQHVAFDYSGNYLLVTGTDVRLFNTKTWAELAVLPGHEGPVSSGAFGPDAASLVTASMDRTLRLWGPAPAPSAQKD</sequence>
<dbReference type="InterPro" id="IPR013915">
    <property type="entry name" value="Prp19_cc"/>
</dbReference>
<evidence type="ECO:0000256" key="5">
    <source>
        <dbReference type="ARBA" id="ARBA00022574"/>
    </source>
</evidence>
<evidence type="ECO:0000256" key="3">
    <source>
        <dbReference type="ARBA" id="ARBA00012483"/>
    </source>
</evidence>
<dbReference type="InterPro" id="IPR038959">
    <property type="entry name" value="Prp19"/>
</dbReference>
<feature type="compositionally biased region" description="Polar residues" evidence="10">
    <location>
        <begin position="1"/>
        <end position="11"/>
    </location>
</feature>
<organism evidence="12 13">
    <name type="scientific">Paratrimastix pyriformis</name>
    <dbReference type="NCBI Taxonomy" id="342808"/>
    <lineage>
        <taxon>Eukaryota</taxon>
        <taxon>Metamonada</taxon>
        <taxon>Preaxostyla</taxon>
        <taxon>Paratrimastigidae</taxon>
        <taxon>Paratrimastix</taxon>
    </lineage>
</organism>
<keyword evidence="6" id="KW-0677">Repeat</keyword>
<keyword evidence="5 7" id="KW-0853">WD repeat</keyword>
<dbReference type="EMBL" id="JAPMOS010000007">
    <property type="protein sequence ID" value="KAJ4461399.1"/>
    <property type="molecule type" value="Genomic_DNA"/>
</dbReference>
<comment type="catalytic activity">
    <reaction evidence="1 8">
        <text>S-ubiquitinyl-[E2 ubiquitin-conjugating enzyme]-L-cysteine + [acceptor protein]-L-lysine = [E2 ubiquitin-conjugating enzyme]-L-cysteine + N(6)-ubiquitinyl-[acceptor protein]-L-lysine.</text>
        <dbReference type="EC" id="2.3.2.27"/>
    </reaction>
</comment>
<feature type="domain" description="Prp19 coiled-coil region" evidence="11">
    <location>
        <begin position="25"/>
        <end position="90"/>
    </location>
</feature>
<dbReference type="PROSITE" id="PS00678">
    <property type="entry name" value="WD_REPEATS_1"/>
    <property type="match status" value="1"/>
</dbReference>
<evidence type="ECO:0000256" key="8">
    <source>
        <dbReference type="RuleBase" id="RU367101"/>
    </source>
</evidence>
<feature type="repeat" description="WD" evidence="7">
    <location>
        <begin position="309"/>
        <end position="343"/>
    </location>
</feature>
<keyword evidence="13" id="KW-1185">Reference proteome</keyword>
<evidence type="ECO:0000256" key="7">
    <source>
        <dbReference type="PROSITE-ProRule" id="PRU00221"/>
    </source>
</evidence>
<comment type="function">
    <text evidence="8">Ubiquitin-protein ligase which is mainly involved pre-mRNA splicing and DNA repair. Required for pre-mRNA splicing as component of the spliceosome.</text>
</comment>
<dbReference type="InterPro" id="IPR001680">
    <property type="entry name" value="WD40_rpt"/>
</dbReference>
<name>A0ABQ8UQH0_9EUKA</name>
<keyword evidence="8" id="KW-0808">Transferase</keyword>
<feature type="coiled-coil region" evidence="9">
    <location>
        <begin position="45"/>
        <end position="93"/>
    </location>
</feature>
<dbReference type="Pfam" id="PF24814">
    <property type="entry name" value="WD40_Prp19"/>
    <property type="match status" value="1"/>
</dbReference>
<comment type="subcellular location">
    <subcellularLocation>
        <location evidence="2">Nucleus</location>
        <location evidence="2">Nucleoplasm</location>
    </subcellularLocation>
</comment>
<dbReference type="Pfam" id="PF08606">
    <property type="entry name" value="Prp19"/>
    <property type="match status" value="1"/>
</dbReference>
<accession>A0ABQ8UQH0</accession>
<keyword evidence="9" id="KW-0175">Coiled coil</keyword>
<feature type="repeat" description="WD" evidence="7">
    <location>
        <begin position="431"/>
        <end position="462"/>
    </location>
</feature>
<evidence type="ECO:0000313" key="13">
    <source>
        <dbReference type="Proteomes" id="UP001141327"/>
    </source>
</evidence>